<dbReference type="Gene3D" id="3.30.700.10">
    <property type="entry name" value="Glycoprotein, Type 4 Pilin"/>
    <property type="match status" value="1"/>
</dbReference>
<dbReference type="InterPro" id="IPR012902">
    <property type="entry name" value="N_methyl_site"/>
</dbReference>
<dbReference type="RefSeq" id="WP_012827752.1">
    <property type="nucleotide sequence ID" value="NC_013440.1"/>
</dbReference>
<proteinExistence type="predicted"/>
<gene>
    <name evidence="4" type="ordered locus">Hoch_2611</name>
</gene>
<feature type="domain" description="Type II secretion system protein GspG C-terminal" evidence="3">
    <location>
        <begin position="99"/>
        <end position="150"/>
    </location>
</feature>
<accession>D0LLW6</accession>
<reference evidence="4 5" key="1">
    <citation type="journal article" date="2010" name="Stand. Genomic Sci.">
        <title>Complete genome sequence of Haliangium ochraceum type strain (SMP-2).</title>
        <authorList>
            <consortium name="US DOE Joint Genome Institute (JGI-PGF)"/>
            <person name="Ivanova N."/>
            <person name="Daum C."/>
            <person name="Lang E."/>
            <person name="Abt B."/>
            <person name="Kopitz M."/>
            <person name="Saunders E."/>
            <person name="Lapidus A."/>
            <person name="Lucas S."/>
            <person name="Glavina Del Rio T."/>
            <person name="Nolan M."/>
            <person name="Tice H."/>
            <person name="Copeland A."/>
            <person name="Cheng J.F."/>
            <person name="Chen F."/>
            <person name="Bruce D."/>
            <person name="Goodwin L."/>
            <person name="Pitluck S."/>
            <person name="Mavromatis K."/>
            <person name="Pati A."/>
            <person name="Mikhailova N."/>
            <person name="Chen A."/>
            <person name="Palaniappan K."/>
            <person name="Land M."/>
            <person name="Hauser L."/>
            <person name="Chang Y.J."/>
            <person name="Jeffries C.D."/>
            <person name="Detter J.C."/>
            <person name="Brettin T."/>
            <person name="Rohde M."/>
            <person name="Goker M."/>
            <person name="Bristow J."/>
            <person name="Markowitz V."/>
            <person name="Eisen J.A."/>
            <person name="Hugenholtz P."/>
            <person name="Kyrpides N.C."/>
            <person name="Klenk H.P."/>
        </authorList>
    </citation>
    <scope>NUCLEOTIDE SEQUENCE [LARGE SCALE GENOMIC DNA]</scope>
    <source>
        <strain evidence="5">DSM 14365 / CIP 107738 / JCM 11303 / AJ 13395 / SMP-2</strain>
    </source>
</reference>
<keyword evidence="2" id="KW-0812">Transmembrane</keyword>
<dbReference type="HOGENOM" id="CLU_1884430_0_0_7"/>
<dbReference type="Pfam" id="PF08334">
    <property type="entry name" value="T2SSG"/>
    <property type="match status" value="1"/>
</dbReference>
<keyword evidence="2" id="KW-1133">Transmembrane helix</keyword>
<sequence length="153" mass="16769">MAQTSQRGGLLGRLARARTQEAKRRGQRGMTLLEILIVLAIIGLVMGVLVGPQIYQQFVEGQESVTEAELKKYTTEAYIRYQMKNPGKQCPDSLDDLAQLLGKKTAKDPWGNDYVMMCGDNAPSGSTTPFAVLSTGPDGQQGTEDDIKSWDED</sequence>
<evidence type="ECO:0000256" key="1">
    <source>
        <dbReference type="SAM" id="MobiDB-lite"/>
    </source>
</evidence>
<dbReference type="NCBIfam" id="TIGR02532">
    <property type="entry name" value="IV_pilin_GFxxxE"/>
    <property type="match status" value="1"/>
</dbReference>
<evidence type="ECO:0000313" key="5">
    <source>
        <dbReference type="Proteomes" id="UP000001880"/>
    </source>
</evidence>
<dbReference type="SUPFAM" id="SSF54523">
    <property type="entry name" value="Pili subunits"/>
    <property type="match status" value="1"/>
</dbReference>
<dbReference type="AlphaFoldDB" id="D0LLW6"/>
<keyword evidence="2" id="KW-0472">Membrane</keyword>
<protein>
    <submittedName>
        <fullName evidence="4">Pseudopilin, cryptic, general secretion pathway</fullName>
    </submittedName>
</protein>
<dbReference type="EMBL" id="CP001804">
    <property type="protein sequence ID" value="ACY15144.1"/>
    <property type="molecule type" value="Genomic_DNA"/>
</dbReference>
<dbReference type="Proteomes" id="UP000001880">
    <property type="component" value="Chromosome"/>
</dbReference>
<dbReference type="InterPro" id="IPR013545">
    <property type="entry name" value="T2SS_protein-GspG_C"/>
</dbReference>
<dbReference type="Pfam" id="PF07963">
    <property type="entry name" value="N_methyl"/>
    <property type="match status" value="1"/>
</dbReference>
<keyword evidence="5" id="KW-1185">Reference proteome</keyword>
<feature type="region of interest" description="Disordered" evidence="1">
    <location>
        <begin position="126"/>
        <end position="153"/>
    </location>
</feature>
<dbReference type="PROSITE" id="PS00409">
    <property type="entry name" value="PROKAR_NTER_METHYL"/>
    <property type="match status" value="1"/>
</dbReference>
<dbReference type="eggNOG" id="COG2165">
    <property type="taxonomic scope" value="Bacteria"/>
</dbReference>
<evidence type="ECO:0000259" key="3">
    <source>
        <dbReference type="Pfam" id="PF08334"/>
    </source>
</evidence>
<dbReference type="STRING" id="502025.Hoch_2611"/>
<evidence type="ECO:0000256" key="2">
    <source>
        <dbReference type="SAM" id="Phobius"/>
    </source>
</evidence>
<evidence type="ECO:0000313" key="4">
    <source>
        <dbReference type="EMBL" id="ACY15144.1"/>
    </source>
</evidence>
<organism evidence="4 5">
    <name type="scientific">Haliangium ochraceum (strain DSM 14365 / JCM 11303 / SMP-2)</name>
    <dbReference type="NCBI Taxonomy" id="502025"/>
    <lineage>
        <taxon>Bacteria</taxon>
        <taxon>Pseudomonadati</taxon>
        <taxon>Myxococcota</taxon>
        <taxon>Polyangia</taxon>
        <taxon>Haliangiales</taxon>
        <taxon>Kofleriaceae</taxon>
        <taxon>Haliangium</taxon>
    </lineage>
</organism>
<feature type="transmembrane region" description="Helical" evidence="2">
    <location>
        <begin position="32"/>
        <end position="55"/>
    </location>
</feature>
<name>D0LLW6_HALO1</name>
<dbReference type="InterPro" id="IPR045584">
    <property type="entry name" value="Pilin-like"/>
</dbReference>
<dbReference type="KEGG" id="hoh:Hoch_2611"/>